<comment type="subcellular location">
    <subcellularLocation>
        <location evidence="1">Membrane</location>
        <topology evidence="1">Multi-pass membrane protein</topology>
    </subcellularLocation>
</comment>
<dbReference type="Pfam" id="PF03073">
    <property type="entry name" value="TspO_MBR"/>
    <property type="match status" value="1"/>
</dbReference>
<dbReference type="EMBL" id="JACXZS010000011">
    <property type="protein sequence ID" value="MBD3943193.1"/>
    <property type="molecule type" value="Genomic_DNA"/>
</dbReference>
<name>A0ABR8NRM9_9MICO</name>
<feature type="transmembrane region" description="Helical" evidence="6">
    <location>
        <begin position="111"/>
        <end position="132"/>
    </location>
</feature>
<dbReference type="InterPro" id="IPR038330">
    <property type="entry name" value="TspO/MBR-related_sf"/>
</dbReference>
<evidence type="ECO:0000256" key="3">
    <source>
        <dbReference type="ARBA" id="ARBA00022692"/>
    </source>
</evidence>
<evidence type="ECO:0000313" key="8">
    <source>
        <dbReference type="Proteomes" id="UP000598426"/>
    </source>
</evidence>
<feature type="transmembrane region" description="Helical" evidence="6">
    <location>
        <begin position="55"/>
        <end position="75"/>
    </location>
</feature>
<feature type="transmembrane region" description="Helical" evidence="6">
    <location>
        <begin position="12"/>
        <end position="35"/>
    </location>
</feature>
<feature type="transmembrane region" description="Helical" evidence="6">
    <location>
        <begin position="183"/>
        <end position="203"/>
    </location>
</feature>
<evidence type="ECO:0000256" key="1">
    <source>
        <dbReference type="ARBA" id="ARBA00004141"/>
    </source>
</evidence>
<dbReference type="RefSeq" id="WP_191172802.1">
    <property type="nucleotide sequence ID" value="NZ_JACXZS010000011.1"/>
</dbReference>
<evidence type="ECO:0000256" key="5">
    <source>
        <dbReference type="ARBA" id="ARBA00023136"/>
    </source>
</evidence>
<proteinExistence type="inferred from homology"/>
<accession>A0ABR8NRM9</accession>
<evidence type="ECO:0000313" key="7">
    <source>
        <dbReference type="EMBL" id="MBD3943193.1"/>
    </source>
</evidence>
<evidence type="ECO:0000256" key="4">
    <source>
        <dbReference type="ARBA" id="ARBA00022989"/>
    </source>
</evidence>
<keyword evidence="3 6" id="KW-0812">Transmembrane</keyword>
<feature type="transmembrane region" description="Helical" evidence="6">
    <location>
        <begin position="210"/>
        <end position="227"/>
    </location>
</feature>
<keyword evidence="5 6" id="KW-0472">Membrane</keyword>
<dbReference type="Proteomes" id="UP000598426">
    <property type="component" value="Unassembled WGS sequence"/>
</dbReference>
<reference evidence="7 8" key="1">
    <citation type="submission" date="2020-09" db="EMBL/GenBank/DDBJ databases">
        <title>Isolation and identification of active actinomycetes.</title>
        <authorList>
            <person name="Li X."/>
        </authorList>
    </citation>
    <scope>NUCLEOTIDE SEQUENCE [LARGE SCALE GENOMIC DNA]</scope>
    <source>
        <strain evidence="7 8">NEAU-LLC</strain>
    </source>
</reference>
<organism evidence="7 8">
    <name type="scientific">Microbacterium helvum</name>
    <dbReference type="NCBI Taxonomy" id="2773713"/>
    <lineage>
        <taxon>Bacteria</taxon>
        <taxon>Bacillati</taxon>
        <taxon>Actinomycetota</taxon>
        <taxon>Actinomycetes</taxon>
        <taxon>Micrococcales</taxon>
        <taxon>Microbacteriaceae</taxon>
        <taxon>Microbacterium</taxon>
    </lineage>
</organism>
<evidence type="ECO:0000256" key="2">
    <source>
        <dbReference type="ARBA" id="ARBA00007524"/>
    </source>
</evidence>
<comment type="caution">
    <text evidence="7">The sequence shown here is derived from an EMBL/GenBank/DDBJ whole genome shotgun (WGS) entry which is preliminary data.</text>
</comment>
<dbReference type="Gene3D" id="1.20.1260.100">
    <property type="entry name" value="TspO/MBR protein"/>
    <property type="match status" value="1"/>
</dbReference>
<feature type="transmembrane region" description="Helical" evidence="6">
    <location>
        <begin position="144"/>
        <end position="163"/>
    </location>
</feature>
<dbReference type="PANTHER" id="PTHR33802">
    <property type="entry name" value="SI:CH211-161H7.5-RELATED"/>
    <property type="match status" value="1"/>
</dbReference>
<dbReference type="InterPro" id="IPR004307">
    <property type="entry name" value="TspO_MBR"/>
</dbReference>
<feature type="transmembrane region" description="Helical" evidence="6">
    <location>
        <begin position="87"/>
        <end position="105"/>
    </location>
</feature>
<evidence type="ECO:0000256" key="6">
    <source>
        <dbReference type="SAM" id="Phobius"/>
    </source>
</evidence>
<comment type="similarity">
    <text evidence="2">Belongs to the TspO/BZRP family.</text>
</comment>
<dbReference type="PANTHER" id="PTHR33802:SF1">
    <property type="entry name" value="XK-RELATED PROTEIN"/>
    <property type="match status" value="1"/>
</dbReference>
<feature type="transmembrane region" description="Helical" evidence="6">
    <location>
        <begin position="233"/>
        <end position="255"/>
    </location>
</feature>
<gene>
    <name evidence="7" type="ORF">IF188_15980</name>
</gene>
<sequence>MNARDLARQIVVIAAFCFMIVAAMVGSGLFGGTSVQDLQEGALDADGSYLAPARPAFTIWTVIYVGLLAYTVWQALPGQRGSERQRVLGWLIAATMVLNGLWLVTAQFGSLALTVLMIIVLLAMLGVTFHRTVVEPAEGWADQLLVDGVTGLHLGWVTLATVANVTAWLTSVGDPEWDAAADLWGIVVLLVVLAIGLGIEAASGWRIAPALALAWGLTWIAVARLTGEPASPAIGVAAIVVAALILIPAAIGTAIRLSTQVRTPVT</sequence>
<keyword evidence="8" id="KW-1185">Reference proteome</keyword>
<protein>
    <submittedName>
        <fullName evidence="7">Tryptophan-rich sensory protein</fullName>
    </submittedName>
</protein>
<keyword evidence="4 6" id="KW-1133">Transmembrane helix</keyword>